<dbReference type="InterPro" id="IPR051494">
    <property type="entry name" value="BSD_domain-containing"/>
</dbReference>
<dbReference type="GO" id="GO:0038203">
    <property type="term" value="P:TORC2 signaling"/>
    <property type="evidence" value="ECO:0007669"/>
    <property type="project" value="TreeGrafter"/>
</dbReference>
<feature type="compositionally biased region" description="Low complexity" evidence="1">
    <location>
        <begin position="50"/>
        <end position="63"/>
    </location>
</feature>
<feature type="compositionally biased region" description="Low complexity" evidence="1">
    <location>
        <begin position="32"/>
        <end position="41"/>
    </location>
</feature>
<gene>
    <name evidence="4" type="ORF">Fcan01_23484</name>
</gene>
<evidence type="ECO:0000259" key="3">
    <source>
        <dbReference type="PROSITE" id="PS50858"/>
    </source>
</evidence>
<dbReference type="GO" id="GO:0048172">
    <property type="term" value="P:regulation of short-term neuronal synaptic plasticity"/>
    <property type="evidence" value="ECO:0007669"/>
    <property type="project" value="TreeGrafter"/>
</dbReference>
<dbReference type="GO" id="GO:0005634">
    <property type="term" value="C:nucleus"/>
    <property type="evidence" value="ECO:0007669"/>
    <property type="project" value="TreeGrafter"/>
</dbReference>
<dbReference type="Proteomes" id="UP000198287">
    <property type="component" value="Unassembled WGS sequence"/>
</dbReference>
<dbReference type="GO" id="GO:0045202">
    <property type="term" value="C:synapse"/>
    <property type="evidence" value="ECO:0007669"/>
    <property type="project" value="TreeGrafter"/>
</dbReference>
<sequence length="466" mass="49543">MLSGLTSQLGGLITSVKAKAGESNTPTSEDGATPTAPDPAAEQTLNKSRSGSTSGADGATASATGGGVGAGAAAGIMNLRSSLPSWLGGGGAKDDPSAATPQQPTTNQRTLLDELSSNNAAAAAGGAAPPTTERIKNVGSFLFSTIKGAGQKIKDTNPLDRFQKEQNLFLSQAKSSMSGSGVAPWVGHVKEEALKEEVLGLSGDRRNFVRSPPTGVSFEWNYEEMLPVAKAILKEDPNLEKMRYELVPKMVSEENFWRNYFYRVMLLKGSLESESQPKKQDSIDTDEEEEVVDAELEKELNEELKGFEKEKMGCCGVTGLRISTVLALVISLCLALYSGYLFHSHYLDKYSDTTRALDSITGIFNKSVTTKLNIKLFCTGAVAVGAGLQFLGSLAVVICAGPNSSKLLLTANTTILILLISVIACYFTAKVDYENDQQVQFFLGGCVLDLVILVYASCVAGAFLRN</sequence>
<keyword evidence="5" id="KW-1185">Reference proteome</keyword>
<dbReference type="STRING" id="158441.A0A226DCA5"/>
<keyword evidence="2" id="KW-0812">Transmembrane</keyword>
<feature type="transmembrane region" description="Helical" evidence="2">
    <location>
        <begin position="441"/>
        <end position="464"/>
    </location>
</feature>
<dbReference type="InterPro" id="IPR005607">
    <property type="entry name" value="BSD_dom"/>
</dbReference>
<feature type="domain" description="BSD" evidence="3">
    <location>
        <begin position="212"/>
        <end position="268"/>
    </location>
</feature>
<dbReference type="InterPro" id="IPR035925">
    <property type="entry name" value="BSD_dom_sf"/>
</dbReference>
<feature type="region of interest" description="Disordered" evidence="1">
    <location>
        <begin position="86"/>
        <end position="106"/>
    </location>
</feature>
<feature type="transmembrane region" description="Helical" evidence="2">
    <location>
        <begin position="407"/>
        <end position="429"/>
    </location>
</feature>
<dbReference type="PANTHER" id="PTHR16019:SF6">
    <property type="entry name" value="SYNAPSE-ASSOCIATED PROTEIN 1"/>
    <property type="match status" value="1"/>
</dbReference>
<feature type="transmembrane region" description="Helical" evidence="2">
    <location>
        <begin position="319"/>
        <end position="342"/>
    </location>
</feature>
<evidence type="ECO:0000313" key="4">
    <source>
        <dbReference type="EMBL" id="OXA41876.1"/>
    </source>
</evidence>
<dbReference type="PROSITE" id="PS50858">
    <property type="entry name" value="BSD"/>
    <property type="match status" value="1"/>
</dbReference>
<evidence type="ECO:0000256" key="2">
    <source>
        <dbReference type="SAM" id="Phobius"/>
    </source>
</evidence>
<organism evidence="4 5">
    <name type="scientific">Folsomia candida</name>
    <name type="common">Springtail</name>
    <dbReference type="NCBI Taxonomy" id="158441"/>
    <lineage>
        <taxon>Eukaryota</taxon>
        <taxon>Metazoa</taxon>
        <taxon>Ecdysozoa</taxon>
        <taxon>Arthropoda</taxon>
        <taxon>Hexapoda</taxon>
        <taxon>Collembola</taxon>
        <taxon>Entomobryomorpha</taxon>
        <taxon>Isotomoidea</taxon>
        <taxon>Isotomidae</taxon>
        <taxon>Proisotominae</taxon>
        <taxon>Folsomia</taxon>
    </lineage>
</organism>
<dbReference type="EMBL" id="LNIX01000028">
    <property type="protein sequence ID" value="OXA41876.1"/>
    <property type="molecule type" value="Genomic_DNA"/>
</dbReference>
<dbReference type="GO" id="GO:0005794">
    <property type="term" value="C:Golgi apparatus"/>
    <property type="evidence" value="ECO:0007669"/>
    <property type="project" value="TreeGrafter"/>
</dbReference>
<feature type="transmembrane region" description="Helical" evidence="2">
    <location>
        <begin position="374"/>
        <end position="400"/>
    </location>
</feature>
<dbReference type="SMART" id="SM00751">
    <property type="entry name" value="BSD"/>
    <property type="match status" value="1"/>
</dbReference>
<comment type="caution">
    <text evidence="4">The sequence shown here is derived from an EMBL/GenBank/DDBJ whole genome shotgun (WGS) entry which is preliminary data.</text>
</comment>
<dbReference type="Pfam" id="PF03909">
    <property type="entry name" value="BSD"/>
    <property type="match status" value="1"/>
</dbReference>
<reference evidence="4 5" key="1">
    <citation type="submission" date="2015-12" db="EMBL/GenBank/DDBJ databases">
        <title>The genome of Folsomia candida.</title>
        <authorList>
            <person name="Faddeeva A."/>
            <person name="Derks M.F."/>
            <person name="Anvar Y."/>
            <person name="Smit S."/>
            <person name="Van Straalen N."/>
            <person name="Roelofs D."/>
        </authorList>
    </citation>
    <scope>NUCLEOTIDE SEQUENCE [LARGE SCALE GENOMIC DNA]</scope>
    <source>
        <strain evidence="4 5">VU population</strain>
        <tissue evidence="4">Whole body</tissue>
    </source>
</reference>
<name>A0A226DCA5_FOLCA</name>
<dbReference type="SUPFAM" id="SSF140383">
    <property type="entry name" value="BSD domain-like"/>
    <property type="match status" value="1"/>
</dbReference>
<proteinExistence type="predicted"/>
<evidence type="ECO:0000313" key="5">
    <source>
        <dbReference type="Proteomes" id="UP000198287"/>
    </source>
</evidence>
<dbReference type="PANTHER" id="PTHR16019">
    <property type="entry name" value="SYNAPSE-ASSOCIATED PROTEIN"/>
    <property type="match status" value="1"/>
</dbReference>
<evidence type="ECO:0000256" key="1">
    <source>
        <dbReference type="SAM" id="MobiDB-lite"/>
    </source>
</evidence>
<dbReference type="OrthoDB" id="10621231at2759"/>
<keyword evidence="2" id="KW-1133">Transmembrane helix</keyword>
<dbReference type="Gene3D" id="1.10.3970.10">
    <property type="entry name" value="BSD domain"/>
    <property type="match status" value="1"/>
</dbReference>
<feature type="region of interest" description="Disordered" evidence="1">
    <location>
        <begin position="15"/>
        <end position="65"/>
    </location>
</feature>
<accession>A0A226DCA5</accession>
<protein>
    <submittedName>
        <fullName evidence="4">Synapse-associated protein of 47 kDa</fullName>
    </submittedName>
</protein>
<keyword evidence="2" id="KW-0472">Membrane</keyword>
<dbReference type="AlphaFoldDB" id="A0A226DCA5"/>